<dbReference type="AlphaFoldDB" id="E5A384"/>
<evidence type="ECO:0000256" key="1">
    <source>
        <dbReference type="SAM" id="MobiDB-lite"/>
    </source>
</evidence>
<feature type="compositionally biased region" description="Basic and acidic residues" evidence="1">
    <location>
        <begin position="282"/>
        <end position="304"/>
    </location>
</feature>
<gene>
    <name evidence="2" type="ORF">LEMA_P095060.1</name>
</gene>
<dbReference type="VEuPathDB" id="FungiDB:LEMA_P095060.1"/>
<feature type="compositionally biased region" description="Pro residues" evidence="1">
    <location>
        <begin position="181"/>
        <end position="190"/>
    </location>
</feature>
<reference evidence="3" key="1">
    <citation type="journal article" date="2011" name="Nat. Commun.">
        <title>Effector diversification within compartments of the Leptosphaeria maculans genome affected by Repeat-Induced Point mutations.</title>
        <authorList>
            <person name="Rouxel T."/>
            <person name="Grandaubert J."/>
            <person name="Hane J.K."/>
            <person name="Hoede C."/>
            <person name="van de Wouw A.P."/>
            <person name="Couloux A."/>
            <person name="Dominguez V."/>
            <person name="Anthouard V."/>
            <person name="Bally P."/>
            <person name="Bourras S."/>
            <person name="Cozijnsen A.J."/>
            <person name="Ciuffetti L.M."/>
            <person name="Degrave A."/>
            <person name="Dilmaghani A."/>
            <person name="Duret L."/>
            <person name="Fudal I."/>
            <person name="Goodwin S.B."/>
            <person name="Gout L."/>
            <person name="Glaser N."/>
            <person name="Linglin J."/>
            <person name="Kema G.H.J."/>
            <person name="Lapalu N."/>
            <person name="Lawrence C.B."/>
            <person name="May K."/>
            <person name="Meyer M."/>
            <person name="Ollivier B."/>
            <person name="Poulain J."/>
            <person name="Schoch C.L."/>
            <person name="Simon A."/>
            <person name="Spatafora J.W."/>
            <person name="Stachowiak A."/>
            <person name="Turgeon B.G."/>
            <person name="Tyler B.M."/>
            <person name="Vincent D."/>
            <person name="Weissenbach J."/>
            <person name="Amselem J."/>
            <person name="Quesneville H."/>
            <person name="Oliver R.P."/>
            <person name="Wincker P."/>
            <person name="Balesdent M.-H."/>
            <person name="Howlett B.J."/>
        </authorList>
    </citation>
    <scope>NUCLEOTIDE SEQUENCE [LARGE SCALE GENOMIC DNA]</scope>
    <source>
        <strain evidence="3">JN3 / isolate v23.1.3 / race Av1-4-5-6-7-8</strain>
    </source>
</reference>
<dbReference type="GeneID" id="13285932"/>
<feature type="compositionally biased region" description="Basic and acidic residues" evidence="1">
    <location>
        <begin position="215"/>
        <end position="230"/>
    </location>
</feature>
<name>E5A384_LEPMJ</name>
<protein>
    <submittedName>
        <fullName evidence="2">Predicted protein</fullName>
    </submittedName>
</protein>
<accession>E5A384</accession>
<organism evidence="3">
    <name type="scientific">Leptosphaeria maculans (strain JN3 / isolate v23.1.3 / race Av1-4-5-6-7-8)</name>
    <name type="common">Blackleg fungus</name>
    <name type="synonym">Phoma lingam</name>
    <dbReference type="NCBI Taxonomy" id="985895"/>
    <lineage>
        <taxon>Eukaryota</taxon>
        <taxon>Fungi</taxon>
        <taxon>Dikarya</taxon>
        <taxon>Ascomycota</taxon>
        <taxon>Pezizomycotina</taxon>
        <taxon>Dothideomycetes</taxon>
        <taxon>Pleosporomycetidae</taxon>
        <taxon>Pleosporales</taxon>
        <taxon>Pleosporineae</taxon>
        <taxon>Leptosphaeriaceae</taxon>
        <taxon>Plenodomus</taxon>
        <taxon>Plenodomus lingam/Leptosphaeria maculans species complex</taxon>
    </lineage>
</organism>
<feature type="compositionally biased region" description="Basic residues" evidence="1">
    <location>
        <begin position="417"/>
        <end position="428"/>
    </location>
</feature>
<dbReference type="EMBL" id="FP929133">
    <property type="protein sequence ID" value="CBX98097.1"/>
    <property type="molecule type" value="Genomic_DNA"/>
</dbReference>
<evidence type="ECO:0000313" key="3">
    <source>
        <dbReference type="Proteomes" id="UP000002668"/>
    </source>
</evidence>
<feature type="region of interest" description="Disordered" evidence="1">
    <location>
        <begin position="412"/>
        <end position="447"/>
    </location>
</feature>
<dbReference type="eggNOG" id="ENOG502SRH8">
    <property type="taxonomic scope" value="Eukaryota"/>
</dbReference>
<feature type="compositionally biased region" description="Low complexity" evidence="1">
    <location>
        <begin position="134"/>
        <end position="164"/>
    </location>
</feature>
<sequence length="447" mass="50710">MISTSCEYQHNELLVGIAVGFWPGIYAKYTGEARLLAASPTSHDLRGRPIPVKPFGRWRTSLDHNKLLQAVAASILDICIPDLFQPPRKKLMRYFETDASTQPGWIAPLLASCKITFSPPVTIWLHAYTPNRPAAYPNQQQQQPPYSPNRQASYPNQQQQQRQSPYPPIQQAPYPTSRQPPYSPGQPRPYPTSQLPTPYPTADTPYSDSDSSVEDLGHSDDDLGRRRLEQVEPSDSEESPEPTEPTQPANVVEPAEPAPALTFDERSRLTKKPAYKPRKRSHGDLHDVPPEGIDLSREHEDSFQPRDLLPPPERVYDSFDEAIAAVTTFGQAHGVSYNKNKWSRNMRQRLMMVCSRSGVHKDVHKEGTKRRNMGSSASKKCDCRMQFWILAMDYTNLEGQWRVKWANDRKSIVHNHPPQRPKVSNKRKAPNEPAPPTHPRIPVFKIA</sequence>
<evidence type="ECO:0000313" key="2">
    <source>
        <dbReference type="EMBL" id="CBX98097.1"/>
    </source>
</evidence>
<feature type="compositionally biased region" description="Acidic residues" evidence="1">
    <location>
        <begin position="232"/>
        <end position="241"/>
    </location>
</feature>
<feature type="compositionally biased region" description="Low complexity" evidence="1">
    <location>
        <begin position="244"/>
        <end position="260"/>
    </location>
</feature>
<feature type="region of interest" description="Disordered" evidence="1">
    <location>
        <begin position="134"/>
        <end position="311"/>
    </location>
</feature>
<feature type="compositionally biased region" description="Basic residues" evidence="1">
    <location>
        <begin position="269"/>
        <end position="281"/>
    </location>
</feature>
<keyword evidence="3" id="KW-1185">Reference proteome</keyword>
<dbReference type="Proteomes" id="UP000002668">
    <property type="component" value="Genome"/>
</dbReference>
<dbReference type="HOGENOM" id="CLU_612608_0_0_1"/>
<dbReference type="OrthoDB" id="3782241at2759"/>
<proteinExistence type="predicted"/>
<dbReference type="InParanoid" id="E5A384"/>